<dbReference type="Proteomes" id="UP000321062">
    <property type="component" value="Chromosome"/>
</dbReference>
<keyword evidence="6" id="KW-0969">Cilium</keyword>
<protein>
    <recommendedName>
        <fullName evidence="2 5">Basal-body rod modification protein FlgD</fullName>
    </recommendedName>
</protein>
<evidence type="ECO:0000256" key="4">
    <source>
        <dbReference type="ARBA" id="ARBA00024746"/>
    </source>
</evidence>
<dbReference type="KEGG" id="yti:FNA67_17555"/>
<dbReference type="Pfam" id="PF03963">
    <property type="entry name" value="FlgD"/>
    <property type="match status" value="1"/>
</dbReference>
<dbReference type="OrthoDB" id="9785233at2"/>
<keyword evidence="3 5" id="KW-1005">Bacterial flagellum biogenesis</keyword>
<keyword evidence="6" id="KW-0966">Cell projection</keyword>
<name>A0A5B9DRM6_9HYPH</name>
<evidence type="ECO:0000256" key="3">
    <source>
        <dbReference type="ARBA" id="ARBA00022795"/>
    </source>
</evidence>
<dbReference type="InterPro" id="IPR025965">
    <property type="entry name" value="FlgD/Vpr_Ig-like"/>
</dbReference>
<comment type="similarity">
    <text evidence="1 5">Belongs to the FlgD family.</text>
</comment>
<dbReference type="GO" id="GO:0044781">
    <property type="term" value="P:bacterial-type flagellum organization"/>
    <property type="evidence" value="ECO:0007669"/>
    <property type="project" value="UniProtKB-UniRule"/>
</dbReference>
<proteinExistence type="inferred from homology"/>
<dbReference type="Pfam" id="PF13860">
    <property type="entry name" value="FlgD_ig"/>
    <property type="match status" value="1"/>
</dbReference>
<evidence type="ECO:0000256" key="2">
    <source>
        <dbReference type="ARBA" id="ARBA00016013"/>
    </source>
</evidence>
<dbReference type="EMBL" id="CP041690">
    <property type="protein sequence ID" value="QEE21877.1"/>
    <property type="molecule type" value="Genomic_DNA"/>
</dbReference>
<dbReference type="Gene3D" id="2.30.30.910">
    <property type="match status" value="1"/>
</dbReference>
<dbReference type="Gene3D" id="2.60.40.4070">
    <property type="match status" value="1"/>
</dbReference>
<accession>A0A5B9DRM6</accession>
<gene>
    <name evidence="6" type="ORF">FNA67_17555</name>
</gene>
<dbReference type="InterPro" id="IPR025963">
    <property type="entry name" value="FLgD_Tudor"/>
</dbReference>
<dbReference type="InterPro" id="IPR005648">
    <property type="entry name" value="FlgD"/>
</dbReference>
<reference evidence="6 7" key="1">
    <citation type="journal article" date="2015" name="Int. J. Syst. Evol. Microbiol.">
        <title>Youhaiella tibetensis gen. nov., sp. nov., isolated from subsurface sediment.</title>
        <authorList>
            <person name="Wang Y.X."/>
            <person name="Huang F.Q."/>
            <person name="Nogi Y."/>
            <person name="Pang S.J."/>
            <person name="Wang P.K."/>
            <person name="Lv J."/>
        </authorList>
    </citation>
    <scope>NUCLEOTIDE SEQUENCE [LARGE SCALE GENOMIC DNA]</scope>
    <source>
        <strain evidence="7">fig4</strain>
    </source>
</reference>
<organism evidence="6 7">
    <name type="scientific">Paradevosia tibetensis</name>
    <dbReference type="NCBI Taxonomy" id="1447062"/>
    <lineage>
        <taxon>Bacteria</taxon>
        <taxon>Pseudomonadati</taxon>
        <taxon>Pseudomonadota</taxon>
        <taxon>Alphaproteobacteria</taxon>
        <taxon>Hyphomicrobiales</taxon>
        <taxon>Devosiaceae</taxon>
        <taxon>Paradevosia</taxon>
    </lineage>
</organism>
<keyword evidence="6" id="KW-0282">Flagellum</keyword>
<evidence type="ECO:0000313" key="7">
    <source>
        <dbReference type="Proteomes" id="UP000321062"/>
    </source>
</evidence>
<dbReference type="RefSeq" id="WP_147657304.1">
    <property type="nucleotide sequence ID" value="NZ_BMFM01000002.1"/>
</dbReference>
<dbReference type="Pfam" id="PF13861">
    <property type="entry name" value="FLgD_tudor"/>
    <property type="match status" value="1"/>
</dbReference>
<dbReference type="AlphaFoldDB" id="A0A5B9DRM6"/>
<evidence type="ECO:0000256" key="1">
    <source>
        <dbReference type="ARBA" id="ARBA00010577"/>
    </source>
</evidence>
<keyword evidence="7" id="KW-1185">Reference proteome</keyword>
<evidence type="ECO:0000313" key="6">
    <source>
        <dbReference type="EMBL" id="QEE21877.1"/>
    </source>
</evidence>
<comment type="function">
    <text evidence="4 5">Required for flagellar hook formation. May act as a scaffolding protein.</text>
</comment>
<evidence type="ECO:0000256" key="5">
    <source>
        <dbReference type="RuleBase" id="RU362076"/>
    </source>
</evidence>
<sequence>MSVSGVANNTSTNTTSLTGSGATIAGNFDTFLQILTTQLKNQNPLDPLDTNQFTAQLVQFSGVEQQLKTNSYLEALLNVNATTTGTQAMSLIGKQVTAETVASELRDGKASWVLDADSRAASAKIQVKDSSGNVVYSTETSLEAGENSFVWDGKGDDGQVRPDGVYSIAISATNAAGGTVGVTSQMAGKVDGVDLSGAQPYLLVGKARFSLGSVTSIRA</sequence>